<evidence type="ECO:0000313" key="5">
    <source>
        <dbReference type="EMBL" id="MFC5067042.1"/>
    </source>
</evidence>
<reference evidence="6" key="1">
    <citation type="journal article" date="2019" name="Int. J. Syst. Evol. Microbiol.">
        <title>The Global Catalogue of Microorganisms (GCM) 10K type strain sequencing project: providing services to taxonomists for standard genome sequencing and annotation.</title>
        <authorList>
            <consortium name="The Broad Institute Genomics Platform"/>
            <consortium name="The Broad Institute Genome Sequencing Center for Infectious Disease"/>
            <person name="Wu L."/>
            <person name="Ma J."/>
        </authorList>
    </citation>
    <scope>NUCLEOTIDE SEQUENCE [LARGE SCALE GENOMIC DNA]</scope>
    <source>
        <strain evidence="6">CGMCC 1.16444</strain>
    </source>
</reference>
<keyword evidence="2" id="KW-0804">Transcription</keyword>
<dbReference type="PROSITE" id="PS01124">
    <property type="entry name" value="HTH_ARAC_FAMILY_2"/>
    <property type="match status" value="1"/>
</dbReference>
<dbReference type="InterPro" id="IPR004304">
    <property type="entry name" value="FmdA_AmdA"/>
</dbReference>
<dbReference type="EMBL" id="JBHSJF010000003">
    <property type="protein sequence ID" value="MFC5067042.1"/>
    <property type="molecule type" value="Genomic_DNA"/>
</dbReference>
<keyword evidence="6" id="KW-1185">Reference proteome</keyword>
<accession>A0ABV9YY50</accession>
<feature type="region of interest" description="Disordered" evidence="3">
    <location>
        <begin position="310"/>
        <end position="362"/>
    </location>
</feature>
<dbReference type="InterPro" id="IPR009057">
    <property type="entry name" value="Homeodomain-like_sf"/>
</dbReference>
<keyword evidence="1" id="KW-0805">Transcription regulation</keyword>
<dbReference type="Gene3D" id="2.60.120.580">
    <property type="entry name" value="Acetamidase/Formamidase-like domains"/>
    <property type="match status" value="2"/>
</dbReference>
<protein>
    <submittedName>
        <fullName evidence="5">Acetamidase/formamidase family protein</fullName>
    </submittedName>
</protein>
<dbReference type="InterPro" id="IPR018060">
    <property type="entry name" value="HTH_AraC"/>
</dbReference>
<dbReference type="Pfam" id="PF12833">
    <property type="entry name" value="HTH_18"/>
    <property type="match status" value="1"/>
</dbReference>
<evidence type="ECO:0000256" key="2">
    <source>
        <dbReference type="ARBA" id="ARBA00023163"/>
    </source>
</evidence>
<dbReference type="SUPFAM" id="SSF141130">
    <property type="entry name" value="Acetamidase/Formamidase-like"/>
    <property type="match status" value="1"/>
</dbReference>
<gene>
    <name evidence="5" type="ORF">ACFPFW_03325</name>
</gene>
<dbReference type="PANTHER" id="PTHR31891">
    <property type="entry name" value="FORMAMIDASE C869.04-RELATED"/>
    <property type="match status" value="1"/>
</dbReference>
<organism evidence="5 6">
    <name type="scientific">Flaviflagellibacter deserti</name>
    <dbReference type="NCBI Taxonomy" id="2267266"/>
    <lineage>
        <taxon>Bacteria</taxon>
        <taxon>Pseudomonadati</taxon>
        <taxon>Pseudomonadota</taxon>
        <taxon>Alphaproteobacteria</taxon>
        <taxon>Hyphomicrobiales</taxon>
        <taxon>Flaviflagellibacter</taxon>
    </lineage>
</organism>
<feature type="compositionally biased region" description="Basic and acidic residues" evidence="3">
    <location>
        <begin position="353"/>
        <end position="362"/>
    </location>
</feature>
<dbReference type="Gene3D" id="1.10.10.60">
    <property type="entry name" value="Homeodomain-like"/>
    <property type="match status" value="1"/>
</dbReference>
<evidence type="ECO:0000256" key="1">
    <source>
        <dbReference type="ARBA" id="ARBA00023015"/>
    </source>
</evidence>
<dbReference type="Pfam" id="PF03069">
    <property type="entry name" value="FmdA_AmdA"/>
    <property type="match status" value="2"/>
</dbReference>
<name>A0ABV9YY50_9HYPH</name>
<dbReference type="RefSeq" id="WP_114957443.1">
    <property type="nucleotide sequence ID" value="NZ_JBHSJF010000003.1"/>
</dbReference>
<proteinExistence type="predicted"/>
<dbReference type="Proteomes" id="UP001595796">
    <property type="component" value="Unassembled WGS sequence"/>
</dbReference>
<dbReference type="SUPFAM" id="SSF46689">
    <property type="entry name" value="Homeodomain-like"/>
    <property type="match status" value="1"/>
</dbReference>
<evidence type="ECO:0000313" key="6">
    <source>
        <dbReference type="Proteomes" id="UP001595796"/>
    </source>
</evidence>
<feature type="domain" description="HTH araC/xylS-type" evidence="4">
    <location>
        <begin position="213"/>
        <end position="314"/>
    </location>
</feature>
<dbReference type="PANTHER" id="PTHR31891:SF1">
    <property type="entry name" value="FORMAMIDASE C869.04-RELATED"/>
    <property type="match status" value="1"/>
</dbReference>
<dbReference type="Gene3D" id="3.10.28.20">
    <property type="entry name" value="Acetamidase/Formamidase-like domains"/>
    <property type="match status" value="1"/>
</dbReference>
<evidence type="ECO:0000259" key="4">
    <source>
        <dbReference type="PROSITE" id="PS01124"/>
    </source>
</evidence>
<evidence type="ECO:0000256" key="3">
    <source>
        <dbReference type="SAM" id="MobiDB-lite"/>
    </source>
</evidence>
<sequence length="779" mass="85219">MYERPHSISIDAFPLTEQRETWCEALAALSLGCDLPEALQLSGEIRIQHSPSGARLFRLSSTRQRITCAGAGRACATAPMLVVFHQYGRGAIGASTPRREFADGDVSVCDRSSAFTLDLRGDFELLVMEVPRERLLARLGRARIEFPSVLGSTVAAAAARPVMRALATHFETIAEADIVAAEIAVTELIAGALLGEARLADDSGSQVQAAHFRRVTAAIEVRLADPDLSMVEIARQEALSQRYLQKLFELQDTTFSDYLRQRRLDRAKIDLADPGHSSESIAEIGYRWGFRDQAHFSRAFSIAFGVSPRGFRSSAPQGPSVYPLRGRPLGKGPGPVVVPLRPASSEPSTRGSAPDHRADAEPVDRHHIKVGKDNVHWGYLSRSIPPVLRVRSGAQVTIETLTQHAFDDYERMIRGDPGAEEVFRWTAEGKNVDRRGAGPMNASIFGRGAGEGFGVHIFTGPVFVQDAEPGDVLEVQILDIAPRPSANPLFEGRAFASNAAAWWGYQYSDLLDAPAKHESVTIYEADGEWARPVYSYRWTPQTDPFGVTHETMDYPGVPVDHSRVREEHGIMPNVRVPLRPHFGCMAVAPRESDMIDSIPPGYFGGNFDNWRAAKGSTLYLPVAVPGALFSVGDGHLAQGDGEINGTALEASLTGTFRFIVHKRNAPGKPFLKGLNGPLLETPSEFVLHGFSYPNYLRELGRNAQSEVYKKSSLSRALRSAFRSTRRFLMDVWGLSEDQAISLISVAVDFGVTQVADGNWGVHAVVRKDMFEGEPAPAKS</sequence>
<dbReference type="SMART" id="SM00342">
    <property type="entry name" value="HTH_ARAC"/>
    <property type="match status" value="1"/>
</dbReference>
<comment type="caution">
    <text evidence="5">The sequence shown here is derived from an EMBL/GenBank/DDBJ whole genome shotgun (WGS) entry which is preliminary data.</text>
</comment>